<keyword evidence="5" id="KW-1185">Reference proteome</keyword>
<sequence length="786" mass="87833">MTDDIANNDGNYPLNCIDETGDGFSGWFAISNPRQCNDFCYWQLPSHNSSYAAWNTANPHKSTVISTPLGMAYWTCAYDSADDKTMVSVAEEHRWVDSWRKYYSPLKDDSLNLDDVDSVPFPYLRCQKGAGELLKTWSGDAVKSVVFWESLIVLSLLIFVGETVALCFLYMKSSKLSRYERVGLESGSALESGVDFSGMQASSLQIDNEGDDDGEINFVAVQWSFLPSLSFIQRAAHAPLDTKSVTHRCRDCTPAASRISRCIVRIWAMVLINGLLAVAVTFSALSLIEIKAHPHYSERMQKLTPVCSNPAMVCPSGNRDIDKQSAQWPPLESAPGRKDDSTQTLQATTGTMQPFSIVIASDAQLYWFNGEFAEMGRKPMPSSCIPSDSCGRCTGNHGMNVNLRLQKAWESLMTGETDGMNASNADLPIPKTLVMNGDLTAYFHPWEKRAHDSIYNNIDGLKYYFPSLGNHDIEHPGGAMYGGDQWVGPPNCNMEHAIGYIKSGFCGQIPAFDADRVVRYDSASLAYSWDEGRYHFVHSHYYPSYEMASVKYHSSLEWLERDLQLANDSGLTTILFVHAAQGLNDAMETIILGKNVRAIIAGHTHRCLSRKCEGIYPIHEAQVKNMNPQELADAKCIPAAYDTCQVLHGENMIYVKDMEPDLPFPKKKIENTVQEDKPLCPKQAPFYINETDNSLLCHRVLYSHPNFPFGSNPDSPGETIPIFWSGSASFETFLRGDFYEDRFVINAMTVAFEGGRVARYVDLHEVPNPVYPYHDVSDIEEAVIHI</sequence>
<dbReference type="Gene3D" id="3.60.21.10">
    <property type="match status" value="1"/>
</dbReference>
<evidence type="ECO:0000256" key="2">
    <source>
        <dbReference type="SAM" id="Phobius"/>
    </source>
</evidence>
<comment type="caution">
    <text evidence="4">The sequence shown here is derived from an EMBL/GenBank/DDBJ whole genome shotgun (WGS) entry which is preliminary data.</text>
</comment>
<feature type="region of interest" description="Disordered" evidence="1">
    <location>
        <begin position="318"/>
        <end position="344"/>
    </location>
</feature>
<evidence type="ECO:0000259" key="3">
    <source>
        <dbReference type="Pfam" id="PF00149"/>
    </source>
</evidence>
<feature type="transmembrane region" description="Helical" evidence="2">
    <location>
        <begin position="145"/>
        <end position="171"/>
    </location>
</feature>
<evidence type="ECO:0000256" key="1">
    <source>
        <dbReference type="SAM" id="MobiDB-lite"/>
    </source>
</evidence>
<feature type="domain" description="Calcineurin-like phosphoesterase" evidence="3">
    <location>
        <begin position="430"/>
        <end position="607"/>
    </location>
</feature>
<evidence type="ECO:0000313" key="5">
    <source>
        <dbReference type="Proteomes" id="UP001530315"/>
    </source>
</evidence>
<reference evidence="4 5" key="1">
    <citation type="submission" date="2024-10" db="EMBL/GenBank/DDBJ databases">
        <title>Updated reference genomes for cyclostephanoid diatoms.</title>
        <authorList>
            <person name="Roberts W.R."/>
            <person name="Alverson A.J."/>
        </authorList>
    </citation>
    <scope>NUCLEOTIDE SEQUENCE [LARGE SCALE GENOMIC DNA]</scope>
    <source>
        <strain evidence="4 5">AJA276-08</strain>
    </source>
</reference>
<dbReference type="Proteomes" id="UP001530315">
    <property type="component" value="Unassembled WGS sequence"/>
</dbReference>
<accession>A0ABD3MIY6</accession>
<dbReference type="AlphaFoldDB" id="A0ABD3MIY6"/>
<dbReference type="Pfam" id="PF00149">
    <property type="entry name" value="Metallophos"/>
    <property type="match status" value="1"/>
</dbReference>
<keyword evidence="2" id="KW-0472">Membrane</keyword>
<feature type="transmembrane region" description="Helical" evidence="2">
    <location>
        <begin position="266"/>
        <end position="288"/>
    </location>
</feature>
<organism evidence="4 5">
    <name type="scientific">Stephanodiscus triporus</name>
    <dbReference type="NCBI Taxonomy" id="2934178"/>
    <lineage>
        <taxon>Eukaryota</taxon>
        <taxon>Sar</taxon>
        <taxon>Stramenopiles</taxon>
        <taxon>Ochrophyta</taxon>
        <taxon>Bacillariophyta</taxon>
        <taxon>Coscinodiscophyceae</taxon>
        <taxon>Thalassiosirophycidae</taxon>
        <taxon>Stephanodiscales</taxon>
        <taxon>Stephanodiscaceae</taxon>
        <taxon>Stephanodiscus</taxon>
    </lineage>
</organism>
<dbReference type="InterPro" id="IPR004843">
    <property type="entry name" value="Calcineurin-like_PHP"/>
</dbReference>
<keyword evidence="2" id="KW-1133">Transmembrane helix</keyword>
<dbReference type="InterPro" id="IPR029052">
    <property type="entry name" value="Metallo-depent_PP-like"/>
</dbReference>
<keyword evidence="2" id="KW-0812">Transmembrane</keyword>
<name>A0ABD3MIY6_9STRA</name>
<gene>
    <name evidence="4" type="ORF">ACHAW5_002266</name>
</gene>
<dbReference type="SUPFAM" id="SSF56300">
    <property type="entry name" value="Metallo-dependent phosphatases"/>
    <property type="match status" value="1"/>
</dbReference>
<proteinExistence type="predicted"/>
<protein>
    <recommendedName>
        <fullName evidence="3">Calcineurin-like phosphoesterase domain-containing protein</fullName>
    </recommendedName>
</protein>
<evidence type="ECO:0000313" key="4">
    <source>
        <dbReference type="EMBL" id="KAL3762761.1"/>
    </source>
</evidence>
<dbReference type="EMBL" id="JALLAZ020001819">
    <property type="protein sequence ID" value="KAL3762761.1"/>
    <property type="molecule type" value="Genomic_DNA"/>
</dbReference>